<keyword evidence="2" id="KW-1185">Reference proteome</keyword>
<dbReference type="EMBL" id="CP006644">
    <property type="protein sequence ID" value="AHE57188.1"/>
    <property type="molecule type" value="Genomic_DNA"/>
</dbReference>
<evidence type="ECO:0000313" key="1">
    <source>
        <dbReference type="EMBL" id="AHE57188.1"/>
    </source>
</evidence>
<dbReference type="RefSeq" id="WP_025295280.1">
    <property type="nucleotide sequence ID" value="NZ_CP006644.1"/>
</dbReference>
<dbReference type="KEGG" id="ssan:NX02_28025"/>
<accession>W0ALJ8</accession>
<evidence type="ECO:0000313" key="2">
    <source>
        <dbReference type="Proteomes" id="UP000018851"/>
    </source>
</evidence>
<sequence>MTPEFSRTWPAGEIGDRPREVSIEADEAERAALAKRFAIVAIDRLSAAARLQRRADGIYAEGRVSAQVVQSCVVTGEPVPAAIDEAFVLRFVENFDPDAEELELSEADCDTVPIENGAIDLGEAVAETLALALDPWPRSAHADQALDEAGVSDGSDVGPFAALRELKEKLKK</sequence>
<dbReference type="PATRIC" id="fig|1123269.5.peg.5499"/>
<dbReference type="STRING" id="1123269.NX02_28025"/>
<dbReference type="AlphaFoldDB" id="W0ALJ8"/>
<evidence type="ECO:0008006" key="3">
    <source>
        <dbReference type="Google" id="ProtNLM"/>
    </source>
</evidence>
<dbReference type="InterPro" id="IPR003772">
    <property type="entry name" value="YceD"/>
</dbReference>
<gene>
    <name evidence="1" type="ORF">NX02_28025</name>
</gene>
<organism evidence="1 2">
    <name type="scientific">Sphingomonas sanxanigenens DSM 19645 = NX02</name>
    <dbReference type="NCBI Taxonomy" id="1123269"/>
    <lineage>
        <taxon>Bacteria</taxon>
        <taxon>Pseudomonadati</taxon>
        <taxon>Pseudomonadota</taxon>
        <taxon>Alphaproteobacteria</taxon>
        <taxon>Sphingomonadales</taxon>
        <taxon>Sphingomonadaceae</taxon>
        <taxon>Sphingomonas</taxon>
    </lineage>
</organism>
<dbReference type="HOGENOM" id="CLU_088841_2_1_5"/>
<dbReference type="Proteomes" id="UP000018851">
    <property type="component" value="Chromosome"/>
</dbReference>
<proteinExistence type="predicted"/>
<protein>
    <recommendedName>
        <fullName evidence="3">DUF177 domain-containing protein</fullName>
    </recommendedName>
</protein>
<dbReference type="eggNOG" id="COG1399">
    <property type="taxonomic scope" value="Bacteria"/>
</dbReference>
<dbReference type="OrthoDB" id="8443793at2"/>
<name>W0ALJ8_9SPHN</name>
<dbReference type="Pfam" id="PF02620">
    <property type="entry name" value="YceD"/>
    <property type="match status" value="1"/>
</dbReference>
<reference evidence="1 2" key="1">
    <citation type="submission" date="2013-07" db="EMBL/GenBank/DDBJ databases">
        <title>Completed genome of Sphingomonas sanxanigenens NX02.</title>
        <authorList>
            <person name="Ma T."/>
            <person name="Huang H."/>
            <person name="Wu M."/>
            <person name="Li X."/>
            <person name="Li G."/>
        </authorList>
    </citation>
    <scope>NUCLEOTIDE SEQUENCE [LARGE SCALE GENOMIC DNA]</scope>
    <source>
        <strain evidence="1 2">NX02</strain>
    </source>
</reference>